<proteinExistence type="predicted"/>
<organism evidence="2 3">
    <name type="scientific">Caenorhabditis tropicalis</name>
    <dbReference type="NCBI Taxonomy" id="1561998"/>
    <lineage>
        <taxon>Eukaryota</taxon>
        <taxon>Metazoa</taxon>
        <taxon>Ecdysozoa</taxon>
        <taxon>Nematoda</taxon>
        <taxon>Chromadorea</taxon>
        <taxon>Rhabditida</taxon>
        <taxon>Rhabditina</taxon>
        <taxon>Rhabditomorpha</taxon>
        <taxon>Rhabditoidea</taxon>
        <taxon>Rhabditidae</taxon>
        <taxon>Peloderinae</taxon>
        <taxon>Caenorhabditis</taxon>
    </lineage>
</organism>
<keyword evidence="2" id="KW-1185">Reference proteome</keyword>
<feature type="coiled-coil region" evidence="1">
    <location>
        <begin position="39"/>
        <end position="129"/>
    </location>
</feature>
<protein>
    <submittedName>
        <fullName evidence="3">MBD domain-containing protein</fullName>
    </submittedName>
</protein>
<keyword evidence="1" id="KW-0175">Coiled coil</keyword>
<dbReference type="WBParaSite" id="Csp11.Scaffold629.g11777.t1">
    <property type="protein sequence ID" value="Csp11.Scaffold629.g11777.t1"/>
    <property type="gene ID" value="Csp11.Scaffold629.g11777"/>
</dbReference>
<reference evidence="3" key="1">
    <citation type="submission" date="2016-11" db="UniProtKB">
        <authorList>
            <consortium name="WormBaseParasite"/>
        </authorList>
    </citation>
    <scope>IDENTIFICATION</scope>
</reference>
<evidence type="ECO:0000313" key="2">
    <source>
        <dbReference type="Proteomes" id="UP000095282"/>
    </source>
</evidence>
<dbReference type="AlphaFoldDB" id="A0A1I7TU12"/>
<sequence length="230" mass="26459">MSAITNEKVIFQFNLTAMDGKSATESRQIRLEPFQSVVIQSLHSHLKSLQKELEEEKNESEKTNRKIEEKDAELFELNEINRMNFEKSIQLKEEVQKAEEDVQQLRKKLEEAKIAIEALAKDAESKKEEESIETILKSYGPAWSTGEDVVQRPRYSNPLTVFGWQPPSKPLPQLPIELPLSAGDGKRYCFIKTAGREGHYRRTMGVYKLIDDGFKQRPVNYYAQPTAILN</sequence>
<dbReference type="Proteomes" id="UP000095282">
    <property type="component" value="Unplaced"/>
</dbReference>
<evidence type="ECO:0000256" key="1">
    <source>
        <dbReference type="SAM" id="Coils"/>
    </source>
</evidence>
<evidence type="ECO:0000313" key="3">
    <source>
        <dbReference type="WBParaSite" id="Csp11.Scaffold629.g11777.t1"/>
    </source>
</evidence>
<accession>A0A1I7TU12</accession>
<name>A0A1I7TU12_9PELO</name>